<accession>A0A2W0C6A4</accession>
<keyword evidence="1 2" id="KW-0238">DNA-binding</keyword>
<evidence type="ECO:0000256" key="1">
    <source>
        <dbReference type="ARBA" id="ARBA00023125"/>
    </source>
</evidence>
<dbReference type="PANTHER" id="PTHR43479">
    <property type="entry name" value="ACREF/ENVCD OPERON REPRESSOR-RELATED"/>
    <property type="match status" value="1"/>
</dbReference>
<reference evidence="4 5" key="1">
    <citation type="submission" date="2018-01" db="EMBL/GenBank/DDBJ databases">
        <title>Genome sequence of the PGP bacterium Paenibacillus illinoisensis E3.</title>
        <authorList>
            <person name="Rolli E."/>
            <person name="Marasco R."/>
            <person name="Bessem C."/>
            <person name="Michoud G."/>
            <person name="Gaiarsa S."/>
            <person name="Borin S."/>
            <person name="Daffonchio D."/>
        </authorList>
    </citation>
    <scope>NUCLEOTIDE SEQUENCE [LARGE SCALE GENOMIC DNA]</scope>
    <source>
        <strain evidence="4 5">E3</strain>
    </source>
</reference>
<protein>
    <submittedName>
        <fullName evidence="4">TetR family transcriptional regulator</fullName>
    </submittedName>
</protein>
<comment type="caution">
    <text evidence="4">The sequence shown here is derived from an EMBL/GenBank/DDBJ whole genome shotgun (WGS) entry which is preliminary data.</text>
</comment>
<dbReference type="PROSITE" id="PS50977">
    <property type="entry name" value="HTH_TETR_2"/>
    <property type="match status" value="1"/>
</dbReference>
<dbReference type="Proteomes" id="UP000247459">
    <property type="component" value="Unassembled WGS sequence"/>
</dbReference>
<dbReference type="AlphaFoldDB" id="A0A2W0C6A4"/>
<sequence length="183" mass="21419">MKKQPQITEKTRQTFVGVFCELYSQKPIEKISVQEIANKSGYNRSTFYQYFTDIYELLDALENDLLNDIKEELAKKELSMHTVQDALLCLDKKEHLLVLNALLGDYGSPRFLKRLKKEITLNQLELNVPQNPSLTPYLIEFYLSTSLSLFRLWLQRQKDLSSEEFFKLVDNLYSKGVTSYSNE</sequence>
<dbReference type="RefSeq" id="WP_110821300.1">
    <property type="nucleotide sequence ID" value="NZ_PRLG01000021.1"/>
</dbReference>
<name>A0A2W0C6A4_9BACL</name>
<dbReference type="InterPro" id="IPR009057">
    <property type="entry name" value="Homeodomain-like_sf"/>
</dbReference>
<dbReference type="Gene3D" id="1.10.357.10">
    <property type="entry name" value="Tetracycline Repressor, domain 2"/>
    <property type="match status" value="1"/>
</dbReference>
<gene>
    <name evidence="4" type="ORF">PIL02S_04130</name>
</gene>
<dbReference type="GO" id="GO:0003677">
    <property type="term" value="F:DNA binding"/>
    <property type="evidence" value="ECO:0007669"/>
    <property type="project" value="UniProtKB-UniRule"/>
</dbReference>
<evidence type="ECO:0000313" key="5">
    <source>
        <dbReference type="Proteomes" id="UP000247459"/>
    </source>
</evidence>
<dbReference type="PANTHER" id="PTHR43479:SF11">
    <property type="entry name" value="ACREF_ENVCD OPERON REPRESSOR-RELATED"/>
    <property type="match status" value="1"/>
</dbReference>
<evidence type="ECO:0000313" key="4">
    <source>
        <dbReference type="EMBL" id="PYY27537.1"/>
    </source>
</evidence>
<evidence type="ECO:0000259" key="3">
    <source>
        <dbReference type="PROSITE" id="PS50977"/>
    </source>
</evidence>
<feature type="domain" description="HTH tetR-type" evidence="3">
    <location>
        <begin position="9"/>
        <end position="69"/>
    </location>
</feature>
<proteinExistence type="predicted"/>
<organism evidence="4 5">
    <name type="scientific">Paenibacillus illinoisensis</name>
    <dbReference type="NCBI Taxonomy" id="59845"/>
    <lineage>
        <taxon>Bacteria</taxon>
        <taxon>Bacillati</taxon>
        <taxon>Bacillota</taxon>
        <taxon>Bacilli</taxon>
        <taxon>Bacillales</taxon>
        <taxon>Paenibacillaceae</taxon>
        <taxon>Paenibacillus</taxon>
    </lineage>
</organism>
<dbReference type="InterPro" id="IPR050624">
    <property type="entry name" value="HTH-type_Tx_Regulator"/>
</dbReference>
<evidence type="ECO:0000256" key="2">
    <source>
        <dbReference type="PROSITE-ProRule" id="PRU00335"/>
    </source>
</evidence>
<dbReference type="SUPFAM" id="SSF46689">
    <property type="entry name" value="Homeodomain-like"/>
    <property type="match status" value="1"/>
</dbReference>
<dbReference type="OrthoDB" id="9810250at2"/>
<dbReference type="InterPro" id="IPR001647">
    <property type="entry name" value="HTH_TetR"/>
</dbReference>
<feature type="DNA-binding region" description="H-T-H motif" evidence="2">
    <location>
        <begin position="32"/>
        <end position="51"/>
    </location>
</feature>
<dbReference type="Pfam" id="PF00440">
    <property type="entry name" value="TetR_N"/>
    <property type="match status" value="1"/>
</dbReference>
<dbReference type="EMBL" id="PRLG01000021">
    <property type="protein sequence ID" value="PYY27537.1"/>
    <property type="molecule type" value="Genomic_DNA"/>
</dbReference>